<dbReference type="Proteomes" id="UP001201262">
    <property type="component" value="Unassembled WGS sequence"/>
</dbReference>
<comment type="caution">
    <text evidence="2">The sequence shown here is derived from an EMBL/GenBank/DDBJ whole genome shotgun (WGS) entry which is preliminary data.</text>
</comment>
<dbReference type="Pfam" id="PF00485">
    <property type="entry name" value="PRK"/>
    <property type="match status" value="1"/>
</dbReference>
<dbReference type="InterPro" id="IPR027417">
    <property type="entry name" value="P-loop_NTPase"/>
</dbReference>
<name>A0AAD4KEB0_9EURO</name>
<dbReference type="GO" id="GO:0016301">
    <property type="term" value="F:kinase activity"/>
    <property type="evidence" value="ECO:0007669"/>
    <property type="project" value="InterPro"/>
</dbReference>
<evidence type="ECO:0000259" key="1">
    <source>
        <dbReference type="Pfam" id="PF00485"/>
    </source>
</evidence>
<dbReference type="RefSeq" id="XP_046066495.1">
    <property type="nucleotide sequence ID" value="XM_046217472.1"/>
</dbReference>
<evidence type="ECO:0000313" key="3">
    <source>
        <dbReference type="Proteomes" id="UP001201262"/>
    </source>
</evidence>
<dbReference type="SUPFAM" id="SSF52540">
    <property type="entry name" value="P-loop containing nucleoside triphosphate hydrolases"/>
    <property type="match status" value="1"/>
</dbReference>
<dbReference type="InterPro" id="IPR006083">
    <property type="entry name" value="PRK/URK"/>
</dbReference>
<proteinExistence type="predicted"/>
<dbReference type="AlphaFoldDB" id="A0AAD4KEB0"/>
<sequence>MEKEYAKLTSFIEARAAAHPKSKFLVAIAGAPGSGKTTIAAEVVRRINEIHPPKLHSDVADDTTPGEIPHAALLSMDGFHLPRSTLDTLPNRTEAYARRGAPFTFDLKLFLAFMTALRKWGDCSPSGLLTIYAPSFSHTKKDPIQNGISIPASTSILIIEGNYLLLNEPGWKEVASMVDLRVLISADLAVTRDRVARRHVRAGIEGSLEDAYRRVDGNDTLNGRLIQEKVVDGVDLVIHSVDDEHCSLTRD</sequence>
<gene>
    <name evidence="2" type="ORF">BGW36DRAFT_390387</name>
</gene>
<accession>A0AAD4KEB0</accession>
<reference evidence="2" key="1">
    <citation type="submission" date="2021-12" db="EMBL/GenBank/DDBJ databases">
        <title>Convergent genome expansion in fungi linked to evolution of root-endophyte symbiosis.</title>
        <authorList>
            <consortium name="DOE Joint Genome Institute"/>
            <person name="Ke Y.-H."/>
            <person name="Bonito G."/>
            <person name="Liao H.-L."/>
            <person name="Looney B."/>
            <person name="Rojas-Flechas A."/>
            <person name="Nash J."/>
            <person name="Hameed K."/>
            <person name="Schadt C."/>
            <person name="Martin F."/>
            <person name="Crous P.W."/>
            <person name="Miettinen O."/>
            <person name="Magnuson J.K."/>
            <person name="Labbe J."/>
            <person name="Jacobson D."/>
            <person name="Doktycz M.J."/>
            <person name="Veneault-Fourrey C."/>
            <person name="Kuo A."/>
            <person name="Mondo S."/>
            <person name="Calhoun S."/>
            <person name="Riley R."/>
            <person name="Ohm R."/>
            <person name="LaButti K."/>
            <person name="Andreopoulos B."/>
            <person name="Pangilinan J."/>
            <person name="Nolan M."/>
            <person name="Tritt A."/>
            <person name="Clum A."/>
            <person name="Lipzen A."/>
            <person name="Daum C."/>
            <person name="Barry K."/>
            <person name="Grigoriev I.V."/>
            <person name="Vilgalys R."/>
        </authorList>
    </citation>
    <scope>NUCLEOTIDE SEQUENCE</scope>
    <source>
        <strain evidence="2">PMI_201</strain>
    </source>
</reference>
<protein>
    <submittedName>
        <fullName evidence="2">Phosphoribulokinase/uridine kinase</fullName>
    </submittedName>
</protein>
<evidence type="ECO:0000313" key="2">
    <source>
        <dbReference type="EMBL" id="KAH8690212.1"/>
    </source>
</evidence>
<dbReference type="GO" id="GO:0005524">
    <property type="term" value="F:ATP binding"/>
    <property type="evidence" value="ECO:0007669"/>
    <property type="project" value="InterPro"/>
</dbReference>
<keyword evidence="3" id="KW-1185">Reference proteome</keyword>
<dbReference type="GeneID" id="70247759"/>
<dbReference type="EMBL" id="JAJTJA010000014">
    <property type="protein sequence ID" value="KAH8690212.1"/>
    <property type="molecule type" value="Genomic_DNA"/>
</dbReference>
<feature type="domain" description="Phosphoribulokinase/uridine kinase" evidence="1">
    <location>
        <begin position="26"/>
        <end position="197"/>
    </location>
</feature>
<dbReference type="Gene3D" id="3.40.50.300">
    <property type="entry name" value="P-loop containing nucleotide triphosphate hydrolases"/>
    <property type="match status" value="1"/>
</dbReference>
<organism evidence="2 3">
    <name type="scientific">Talaromyces proteolyticus</name>
    <dbReference type="NCBI Taxonomy" id="1131652"/>
    <lineage>
        <taxon>Eukaryota</taxon>
        <taxon>Fungi</taxon>
        <taxon>Dikarya</taxon>
        <taxon>Ascomycota</taxon>
        <taxon>Pezizomycotina</taxon>
        <taxon>Eurotiomycetes</taxon>
        <taxon>Eurotiomycetidae</taxon>
        <taxon>Eurotiales</taxon>
        <taxon>Trichocomaceae</taxon>
        <taxon>Talaromyces</taxon>
        <taxon>Talaromyces sect. Bacilispori</taxon>
    </lineage>
</organism>
<dbReference type="PANTHER" id="PTHR10285">
    <property type="entry name" value="URIDINE KINASE"/>
    <property type="match status" value="1"/>
</dbReference>